<keyword evidence="4" id="KW-1185">Reference proteome</keyword>
<evidence type="ECO:0000256" key="1">
    <source>
        <dbReference type="ARBA" id="ARBA00022801"/>
    </source>
</evidence>
<dbReference type="GO" id="GO:0016787">
    <property type="term" value="F:hydrolase activity"/>
    <property type="evidence" value="ECO:0007669"/>
    <property type="project" value="UniProtKB-KW"/>
</dbReference>
<dbReference type="AlphaFoldDB" id="A0AAV3ZT61"/>
<dbReference type="InterPro" id="IPR013094">
    <property type="entry name" value="AB_hydrolase_3"/>
</dbReference>
<name>A0AAV3ZT61_9GAST</name>
<gene>
    <name evidence="3" type="ORF">PoB_002357900</name>
</gene>
<dbReference type="Pfam" id="PF07859">
    <property type="entry name" value="Abhydrolase_3"/>
    <property type="match status" value="1"/>
</dbReference>
<dbReference type="InterPro" id="IPR029058">
    <property type="entry name" value="AB_hydrolase_fold"/>
</dbReference>
<sequence length="395" mass="43919">MAGWAPFETKYSIHQETYDYGKVNVQLGNRPYYELGIEKSREQSLQSGTAMAGDVEFSGQTTEKVIPSPYSPQGIPVSIYKPDNCPEKPAIFVYFFGGGLVLGGRAIAAPALKIISRDTGAIIVSVEYRLLPNKDSPCAPIDDGVIATRWVKENKIAVGGCSESKVGVGGDSSGGYIACCVTNQVYDLDFQVLFYPIGDLSRTQDSFEEFRHIPGLNEKILDWYFAHTYKDMPNYLTDPRINPMARENTKASPPALIILAELDPLFGAGLAYAQKLRDAGVFVQCEIIKGVPHSFFCYRKVFTTKSKEASDIVEPMENDPGVLSKIIFSDEAIFHLSVLQVNRHSVRIWRIQNPHATLEFERNSLKVNVFCAVTQKTVYGFPSLKDYPSLALQWL</sequence>
<proteinExistence type="predicted"/>
<dbReference type="PANTHER" id="PTHR48081:SF8">
    <property type="entry name" value="ALPHA_BETA HYDROLASE FOLD-3 DOMAIN-CONTAINING PROTEIN-RELATED"/>
    <property type="match status" value="1"/>
</dbReference>
<dbReference type="SUPFAM" id="SSF53474">
    <property type="entry name" value="alpha/beta-Hydrolases"/>
    <property type="match status" value="1"/>
</dbReference>
<evidence type="ECO:0000313" key="4">
    <source>
        <dbReference type="Proteomes" id="UP000735302"/>
    </source>
</evidence>
<organism evidence="3 4">
    <name type="scientific">Plakobranchus ocellatus</name>
    <dbReference type="NCBI Taxonomy" id="259542"/>
    <lineage>
        <taxon>Eukaryota</taxon>
        <taxon>Metazoa</taxon>
        <taxon>Spiralia</taxon>
        <taxon>Lophotrochozoa</taxon>
        <taxon>Mollusca</taxon>
        <taxon>Gastropoda</taxon>
        <taxon>Heterobranchia</taxon>
        <taxon>Euthyneura</taxon>
        <taxon>Panpulmonata</taxon>
        <taxon>Sacoglossa</taxon>
        <taxon>Placobranchoidea</taxon>
        <taxon>Plakobranchidae</taxon>
        <taxon>Plakobranchus</taxon>
    </lineage>
</organism>
<reference evidence="3 4" key="1">
    <citation type="journal article" date="2021" name="Elife">
        <title>Chloroplast acquisition without the gene transfer in kleptoplastic sea slugs, Plakobranchus ocellatus.</title>
        <authorList>
            <person name="Maeda T."/>
            <person name="Takahashi S."/>
            <person name="Yoshida T."/>
            <person name="Shimamura S."/>
            <person name="Takaki Y."/>
            <person name="Nagai Y."/>
            <person name="Toyoda A."/>
            <person name="Suzuki Y."/>
            <person name="Arimoto A."/>
            <person name="Ishii H."/>
            <person name="Satoh N."/>
            <person name="Nishiyama T."/>
            <person name="Hasebe M."/>
            <person name="Maruyama T."/>
            <person name="Minagawa J."/>
            <person name="Obokata J."/>
            <person name="Shigenobu S."/>
        </authorList>
    </citation>
    <scope>NUCLEOTIDE SEQUENCE [LARGE SCALE GENOMIC DNA]</scope>
</reference>
<keyword evidence="1 3" id="KW-0378">Hydrolase</keyword>
<accession>A0AAV3ZT61</accession>
<dbReference type="Proteomes" id="UP000735302">
    <property type="component" value="Unassembled WGS sequence"/>
</dbReference>
<dbReference type="Gene3D" id="3.40.50.1820">
    <property type="entry name" value="alpha/beta hydrolase"/>
    <property type="match status" value="1"/>
</dbReference>
<dbReference type="InterPro" id="IPR050300">
    <property type="entry name" value="GDXG_lipolytic_enzyme"/>
</dbReference>
<evidence type="ECO:0000313" key="3">
    <source>
        <dbReference type="EMBL" id="GFN97073.1"/>
    </source>
</evidence>
<evidence type="ECO:0000259" key="2">
    <source>
        <dbReference type="Pfam" id="PF07859"/>
    </source>
</evidence>
<protein>
    <submittedName>
        <fullName evidence="3">AB hydrolase superfamily protein c1039.03-like</fullName>
    </submittedName>
</protein>
<dbReference type="PANTHER" id="PTHR48081">
    <property type="entry name" value="AB HYDROLASE SUPERFAMILY PROTEIN C4A8.06C"/>
    <property type="match status" value="1"/>
</dbReference>
<feature type="domain" description="Alpha/beta hydrolase fold-3" evidence="2">
    <location>
        <begin position="92"/>
        <end position="296"/>
    </location>
</feature>
<comment type="caution">
    <text evidence="3">The sequence shown here is derived from an EMBL/GenBank/DDBJ whole genome shotgun (WGS) entry which is preliminary data.</text>
</comment>
<dbReference type="EMBL" id="BLXT01002730">
    <property type="protein sequence ID" value="GFN97073.1"/>
    <property type="molecule type" value="Genomic_DNA"/>
</dbReference>